<dbReference type="PANTHER" id="PTHR43163:SF6">
    <property type="entry name" value="DIPEPTIDE TRANSPORT SYSTEM PERMEASE PROTEIN DPPB-RELATED"/>
    <property type="match status" value="1"/>
</dbReference>
<feature type="transmembrane region" description="Helical" evidence="7">
    <location>
        <begin position="144"/>
        <end position="162"/>
    </location>
</feature>
<dbReference type="InterPro" id="IPR035906">
    <property type="entry name" value="MetI-like_sf"/>
</dbReference>
<dbReference type="Pfam" id="PF00528">
    <property type="entry name" value="BPD_transp_1"/>
    <property type="match status" value="1"/>
</dbReference>
<evidence type="ECO:0000313" key="9">
    <source>
        <dbReference type="EMBL" id="ROQ00991.1"/>
    </source>
</evidence>
<evidence type="ECO:0000256" key="7">
    <source>
        <dbReference type="RuleBase" id="RU363032"/>
    </source>
</evidence>
<evidence type="ECO:0000256" key="3">
    <source>
        <dbReference type="ARBA" id="ARBA00022475"/>
    </source>
</evidence>
<keyword evidence="4 7" id="KW-0812">Transmembrane</keyword>
<keyword evidence="6 7" id="KW-0472">Membrane</keyword>
<organism evidence="9 10">
    <name type="scientific">Stella humosa</name>
    <dbReference type="NCBI Taxonomy" id="94"/>
    <lineage>
        <taxon>Bacteria</taxon>
        <taxon>Pseudomonadati</taxon>
        <taxon>Pseudomonadota</taxon>
        <taxon>Alphaproteobacteria</taxon>
        <taxon>Rhodospirillales</taxon>
        <taxon>Stellaceae</taxon>
        <taxon>Stella</taxon>
    </lineage>
</organism>
<gene>
    <name evidence="9" type="ORF">EDC65_0161</name>
</gene>
<dbReference type="InterPro" id="IPR000515">
    <property type="entry name" value="MetI-like"/>
</dbReference>
<keyword evidence="2 7" id="KW-0813">Transport</keyword>
<feature type="transmembrane region" description="Helical" evidence="7">
    <location>
        <begin position="9"/>
        <end position="30"/>
    </location>
</feature>
<dbReference type="EMBL" id="RJKX01000011">
    <property type="protein sequence ID" value="ROQ00991.1"/>
    <property type="molecule type" value="Genomic_DNA"/>
</dbReference>
<protein>
    <submittedName>
        <fullName evidence="9">Peptide/nickel transport system permease protein</fullName>
    </submittedName>
</protein>
<evidence type="ECO:0000256" key="6">
    <source>
        <dbReference type="ARBA" id="ARBA00023136"/>
    </source>
</evidence>
<feature type="transmembrane region" description="Helical" evidence="7">
    <location>
        <begin position="182"/>
        <end position="201"/>
    </location>
</feature>
<proteinExistence type="inferred from homology"/>
<sequence>MFVFILRRVAYAVPVLIGVTIVVFALVQMVPGDAADILIPPEAPREVAALLRARLGLDQPVHVRYLLWLKALMAGDLGLSMFTGRPVAGELMEALGNTLKLAIPAAILGFSSGCLLGAAAAAARGTWLDRLFSAIAITGVSLPHYWTGIVLVAIFAVILNWLPAQGMGPGGFPSSIEQIRHLVLPVITLSLIPMGVVSRLVRATVLEILGQEYVAGLHAKGLGDRRVAWHVVKNAAPPALALIGLQFGYLLGGSILVETVYNWPGSGGLMNLAIFRRDVPVLSATILVLATIFVFINILVDILQAVIDPRIRR</sequence>
<evidence type="ECO:0000313" key="10">
    <source>
        <dbReference type="Proteomes" id="UP000278222"/>
    </source>
</evidence>
<feature type="transmembrane region" description="Helical" evidence="7">
    <location>
        <begin position="239"/>
        <end position="261"/>
    </location>
</feature>
<evidence type="ECO:0000256" key="2">
    <source>
        <dbReference type="ARBA" id="ARBA00022448"/>
    </source>
</evidence>
<feature type="transmembrane region" description="Helical" evidence="7">
    <location>
        <begin position="281"/>
        <end position="303"/>
    </location>
</feature>
<keyword evidence="10" id="KW-1185">Reference proteome</keyword>
<comment type="subcellular location">
    <subcellularLocation>
        <location evidence="1 7">Cell membrane</location>
        <topology evidence="1 7">Multi-pass membrane protein</topology>
    </subcellularLocation>
</comment>
<dbReference type="RefSeq" id="WP_123687797.1">
    <property type="nucleotide sequence ID" value="NZ_AP019700.1"/>
</dbReference>
<dbReference type="CDD" id="cd06261">
    <property type="entry name" value="TM_PBP2"/>
    <property type="match status" value="1"/>
</dbReference>
<keyword evidence="5 7" id="KW-1133">Transmembrane helix</keyword>
<evidence type="ECO:0000259" key="8">
    <source>
        <dbReference type="PROSITE" id="PS50928"/>
    </source>
</evidence>
<dbReference type="Gene3D" id="1.10.3720.10">
    <property type="entry name" value="MetI-like"/>
    <property type="match status" value="1"/>
</dbReference>
<dbReference type="GO" id="GO:0005886">
    <property type="term" value="C:plasma membrane"/>
    <property type="evidence" value="ECO:0007669"/>
    <property type="project" value="UniProtKB-SubCell"/>
</dbReference>
<dbReference type="OrthoDB" id="9805855at2"/>
<accession>A0A3N1MBA5</accession>
<evidence type="ECO:0000256" key="1">
    <source>
        <dbReference type="ARBA" id="ARBA00004651"/>
    </source>
</evidence>
<dbReference type="SUPFAM" id="SSF161098">
    <property type="entry name" value="MetI-like"/>
    <property type="match status" value="1"/>
</dbReference>
<evidence type="ECO:0000256" key="5">
    <source>
        <dbReference type="ARBA" id="ARBA00022989"/>
    </source>
</evidence>
<keyword evidence="3" id="KW-1003">Cell membrane</keyword>
<reference evidence="9 10" key="1">
    <citation type="submission" date="2018-11" db="EMBL/GenBank/DDBJ databases">
        <title>Genomic Encyclopedia of Type Strains, Phase IV (KMG-IV): sequencing the most valuable type-strain genomes for metagenomic binning, comparative biology and taxonomic classification.</title>
        <authorList>
            <person name="Goeker M."/>
        </authorList>
    </citation>
    <scope>NUCLEOTIDE SEQUENCE [LARGE SCALE GENOMIC DNA]</scope>
    <source>
        <strain evidence="9 10">DSM 5900</strain>
    </source>
</reference>
<dbReference type="Pfam" id="PF19300">
    <property type="entry name" value="BPD_transp_1_N"/>
    <property type="match status" value="1"/>
</dbReference>
<comment type="similarity">
    <text evidence="7">Belongs to the binding-protein-dependent transport system permease family.</text>
</comment>
<feature type="domain" description="ABC transmembrane type-1" evidence="8">
    <location>
        <begin position="95"/>
        <end position="300"/>
    </location>
</feature>
<dbReference type="AlphaFoldDB" id="A0A3N1MBA5"/>
<dbReference type="InterPro" id="IPR045621">
    <property type="entry name" value="BPD_transp_1_N"/>
</dbReference>
<comment type="caution">
    <text evidence="9">The sequence shown here is derived from an EMBL/GenBank/DDBJ whole genome shotgun (WGS) entry which is preliminary data.</text>
</comment>
<dbReference type="GO" id="GO:0071916">
    <property type="term" value="F:dipeptide transmembrane transporter activity"/>
    <property type="evidence" value="ECO:0007669"/>
    <property type="project" value="TreeGrafter"/>
</dbReference>
<dbReference type="Proteomes" id="UP000278222">
    <property type="component" value="Unassembled WGS sequence"/>
</dbReference>
<dbReference type="PANTHER" id="PTHR43163">
    <property type="entry name" value="DIPEPTIDE TRANSPORT SYSTEM PERMEASE PROTEIN DPPB-RELATED"/>
    <property type="match status" value="1"/>
</dbReference>
<dbReference type="PROSITE" id="PS50928">
    <property type="entry name" value="ABC_TM1"/>
    <property type="match status" value="1"/>
</dbReference>
<feature type="transmembrane region" description="Helical" evidence="7">
    <location>
        <begin position="101"/>
        <end position="123"/>
    </location>
</feature>
<evidence type="ECO:0000256" key="4">
    <source>
        <dbReference type="ARBA" id="ARBA00022692"/>
    </source>
</evidence>
<name>A0A3N1MBA5_9PROT</name>